<evidence type="ECO:0000256" key="1">
    <source>
        <dbReference type="SAM" id="MobiDB-lite"/>
    </source>
</evidence>
<protein>
    <submittedName>
        <fullName evidence="2">Uncharacterized protein</fullName>
    </submittedName>
</protein>
<sequence>MQRLYPEATLVDVPYLADGNARALRSFSTPSPGDDPSPRSTATASRSVSAVGMLVPPQRDGV</sequence>
<proteinExistence type="predicted"/>
<reference evidence="3" key="1">
    <citation type="journal article" date="2019" name="Int. J. Syst. Evol. Microbiol.">
        <title>The Global Catalogue of Microorganisms (GCM) 10K type strain sequencing project: providing services to taxonomists for standard genome sequencing and annotation.</title>
        <authorList>
            <consortium name="The Broad Institute Genomics Platform"/>
            <consortium name="The Broad Institute Genome Sequencing Center for Infectious Disease"/>
            <person name="Wu L."/>
            <person name="Ma J."/>
        </authorList>
    </citation>
    <scope>NUCLEOTIDE SEQUENCE [LARGE SCALE GENOMIC DNA]</scope>
    <source>
        <strain evidence="3">JCM 8201</strain>
    </source>
</reference>
<name>A0ABP6H3V3_9ACTN</name>
<dbReference type="EMBL" id="BAAATZ010000032">
    <property type="protein sequence ID" value="GAA2736407.1"/>
    <property type="molecule type" value="Genomic_DNA"/>
</dbReference>
<evidence type="ECO:0000313" key="2">
    <source>
        <dbReference type="EMBL" id="GAA2736407.1"/>
    </source>
</evidence>
<feature type="region of interest" description="Disordered" evidence="1">
    <location>
        <begin position="24"/>
        <end position="62"/>
    </location>
</feature>
<accession>A0ABP6H3V3</accession>
<keyword evidence="3" id="KW-1185">Reference proteome</keyword>
<gene>
    <name evidence="2" type="ORF">GCM10010439_63410</name>
</gene>
<organism evidence="2 3">
    <name type="scientific">Actinocorallia aurantiaca</name>
    <dbReference type="NCBI Taxonomy" id="46204"/>
    <lineage>
        <taxon>Bacteria</taxon>
        <taxon>Bacillati</taxon>
        <taxon>Actinomycetota</taxon>
        <taxon>Actinomycetes</taxon>
        <taxon>Streptosporangiales</taxon>
        <taxon>Thermomonosporaceae</taxon>
        <taxon>Actinocorallia</taxon>
    </lineage>
</organism>
<evidence type="ECO:0000313" key="3">
    <source>
        <dbReference type="Proteomes" id="UP001501842"/>
    </source>
</evidence>
<dbReference type="Proteomes" id="UP001501842">
    <property type="component" value="Unassembled WGS sequence"/>
</dbReference>
<comment type="caution">
    <text evidence="2">The sequence shown here is derived from an EMBL/GenBank/DDBJ whole genome shotgun (WGS) entry which is preliminary data.</text>
</comment>
<feature type="compositionally biased region" description="Low complexity" evidence="1">
    <location>
        <begin position="38"/>
        <end position="51"/>
    </location>
</feature>